<organism evidence="1 2">
    <name type="scientific">Puccinia sorghi</name>
    <dbReference type="NCBI Taxonomy" id="27349"/>
    <lineage>
        <taxon>Eukaryota</taxon>
        <taxon>Fungi</taxon>
        <taxon>Dikarya</taxon>
        <taxon>Basidiomycota</taxon>
        <taxon>Pucciniomycotina</taxon>
        <taxon>Pucciniomycetes</taxon>
        <taxon>Pucciniales</taxon>
        <taxon>Pucciniaceae</taxon>
        <taxon>Puccinia</taxon>
    </lineage>
</organism>
<proteinExistence type="predicted"/>
<dbReference type="EMBL" id="LAVV01009989">
    <property type="protein sequence ID" value="KNZ49697.1"/>
    <property type="molecule type" value="Genomic_DNA"/>
</dbReference>
<name>A0A0L6UN52_9BASI</name>
<sequence length="325" mass="36613">MCYGDKLTAAGRGVSSLLAWGRAAHLPRRKKRGLACRGYLVALVCVFEISTCHQLNQTKVFFLAIPLHLGWLPNFDCLGELLIEPVDAQCLVDDFFQTCNKMVTIADMSYNLFKTKHMSLSMNHIIFLMILHNLTYSYFKDDDSFTWEINQFDYQHPRSYQQVVQESDVKALACKCHGNSPVYVSSSYKECLVNATIQERHCELNAHTCTRETLPLGGTRGPFVALVWHVPLQRFFIGLVASVSNIGCIKPVFDTSLNIIMKSSVSLINGRSFIEPSTLQKKKNLLNCLQSTCQLATMQSQAVIVQTEIKSTNIQQKQMFAAINP</sequence>
<protein>
    <submittedName>
        <fullName evidence="1">Uncharacterized protein</fullName>
    </submittedName>
</protein>
<gene>
    <name evidence="1" type="ORF">VP01_4841g2</name>
</gene>
<comment type="caution">
    <text evidence="1">The sequence shown here is derived from an EMBL/GenBank/DDBJ whole genome shotgun (WGS) entry which is preliminary data.</text>
</comment>
<dbReference type="AlphaFoldDB" id="A0A0L6UN52"/>
<evidence type="ECO:0000313" key="2">
    <source>
        <dbReference type="Proteomes" id="UP000037035"/>
    </source>
</evidence>
<dbReference type="VEuPathDB" id="FungiDB:VP01_4841g2"/>
<evidence type="ECO:0000313" key="1">
    <source>
        <dbReference type="EMBL" id="KNZ49697.1"/>
    </source>
</evidence>
<reference evidence="1 2" key="1">
    <citation type="submission" date="2015-08" db="EMBL/GenBank/DDBJ databases">
        <title>Next Generation Sequencing and Analysis of the Genome of Puccinia sorghi L Schw, the Causal Agent of Maize Common Rust.</title>
        <authorList>
            <person name="Rochi L."/>
            <person name="Burguener G."/>
            <person name="Darino M."/>
            <person name="Turjanski A."/>
            <person name="Kreff E."/>
            <person name="Dieguez M.J."/>
            <person name="Sacco F."/>
        </authorList>
    </citation>
    <scope>NUCLEOTIDE SEQUENCE [LARGE SCALE GENOMIC DNA]</scope>
    <source>
        <strain evidence="1 2">RO10H11247</strain>
    </source>
</reference>
<keyword evidence="2" id="KW-1185">Reference proteome</keyword>
<dbReference type="Proteomes" id="UP000037035">
    <property type="component" value="Unassembled WGS sequence"/>
</dbReference>
<accession>A0A0L6UN52</accession>